<reference evidence="5" key="1">
    <citation type="submission" date="2021-01" db="EMBL/GenBank/DDBJ databases">
        <authorList>
            <person name="Corre E."/>
            <person name="Pelletier E."/>
            <person name="Niang G."/>
            <person name="Scheremetjew M."/>
            <person name="Finn R."/>
            <person name="Kale V."/>
            <person name="Holt S."/>
            <person name="Cochrane G."/>
            <person name="Meng A."/>
            <person name="Brown T."/>
            <person name="Cohen L."/>
        </authorList>
    </citation>
    <scope>NUCLEOTIDE SEQUENCE</scope>
    <source>
        <strain evidence="5">B650</strain>
    </source>
</reference>
<dbReference type="EMBL" id="HBGY01033943">
    <property type="protein sequence ID" value="CAD9615122.1"/>
    <property type="molecule type" value="Transcribed_RNA"/>
</dbReference>
<dbReference type="Gene3D" id="1.10.510.10">
    <property type="entry name" value="Transferase(Phosphotransferase) domain 1"/>
    <property type="match status" value="2"/>
</dbReference>
<dbReference type="InterPro" id="IPR011009">
    <property type="entry name" value="Kinase-like_dom_sf"/>
</dbReference>
<dbReference type="CDD" id="cd05117">
    <property type="entry name" value="STKc_CAMK"/>
    <property type="match status" value="2"/>
</dbReference>
<evidence type="ECO:0000256" key="2">
    <source>
        <dbReference type="ARBA" id="ARBA00022840"/>
    </source>
</evidence>
<evidence type="ECO:0000259" key="4">
    <source>
        <dbReference type="PROSITE" id="PS50011"/>
    </source>
</evidence>
<accession>A0A7S2LV12</accession>
<protein>
    <recommendedName>
        <fullName evidence="4">Protein kinase domain-containing protein</fullName>
    </recommendedName>
</protein>
<dbReference type="GO" id="GO:0004672">
    <property type="term" value="F:protein kinase activity"/>
    <property type="evidence" value="ECO:0007669"/>
    <property type="project" value="InterPro"/>
</dbReference>
<dbReference type="SUPFAM" id="SSF56112">
    <property type="entry name" value="Protein kinase-like (PK-like)"/>
    <property type="match status" value="2"/>
</dbReference>
<dbReference type="PANTHER" id="PTHR24347">
    <property type="entry name" value="SERINE/THREONINE-PROTEIN KINASE"/>
    <property type="match status" value="1"/>
</dbReference>
<organism evidence="5">
    <name type="scientific">Leptocylindrus danicus</name>
    <dbReference type="NCBI Taxonomy" id="163516"/>
    <lineage>
        <taxon>Eukaryota</taxon>
        <taxon>Sar</taxon>
        <taxon>Stramenopiles</taxon>
        <taxon>Ochrophyta</taxon>
        <taxon>Bacillariophyta</taxon>
        <taxon>Coscinodiscophyceae</taxon>
        <taxon>Chaetocerotophycidae</taxon>
        <taxon>Leptocylindrales</taxon>
        <taxon>Leptocylindraceae</taxon>
        <taxon>Leptocylindrus</taxon>
    </lineage>
</organism>
<feature type="region of interest" description="Disordered" evidence="3">
    <location>
        <begin position="659"/>
        <end position="693"/>
    </location>
</feature>
<dbReference type="PROSITE" id="PS50011">
    <property type="entry name" value="PROTEIN_KINASE_DOM"/>
    <property type="match status" value="2"/>
</dbReference>
<name>A0A7S2LV12_9STRA</name>
<gene>
    <name evidence="5" type="ORF">LDAN0321_LOCUS21335</name>
</gene>
<feature type="domain" description="Protein kinase" evidence="4">
    <location>
        <begin position="375"/>
        <end position="632"/>
    </location>
</feature>
<dbReference type="FunFam" id="1.10.510.10:FF:000465">
    <property type="entry name" value="Non-specific serine/threonine protein kinase"/>
    <property type="match status" value="1"/>
</dbReference>
<evidence type="ECO:0000256" key="1">
    <source>
        <dbReference type="ARBA" id="ARBA00022741"/>
    </source>
</evidence>
<dbReference type="InterPro" id="IPR008271">
    <property type="entry name" value="Ser/Thr_kinase_AS"/>
</dbReference>
<keyword evidence="2" id="KW-0067">ATP-binding</keyword>
<proteinExistence type="predicted"/>
<keyword evidence="1" id="KW-0547">Nucleotide-binding</keyword>
<dbReference type="PROSITE" id="PS00108">
    <property type="entry name" value="PROTEIN_KINASE_ST"/>
    <property type="match status" value="2"/>
</dbReference>
<dbReference type="AlphaFoldDB" id="A0A7S2LV12"/>
<dbReference type="FunFam" id="1.10.510.10:FF:000571">
    <property type="entry name" value="Maternal embryonic leucine zipper kinase"/>
    <property type="match status" value="1"/>
</dbReference>
<feature type="domain" description="Protein kinase" evidence="4">
    <location>
        <begin position="34"/>
        <end position="298"/>
    </location>
</feature>
<dbReference type="InterPro" id="IPR000719">
    <property type="entry name" value="Prot_kinase_dom"/>
</dbReference>
<evidence type="ECO:0000313" key="5">
    <source>
        <dbReference type="EMBL" id="CAD9615122.1"/>
    </source>
</evidence>
<dbReference type="SMART" id="SM00220">
    <property type="entry name" value="S_TKc"/>
    <property type="match status" value="2"/>
</dbReference>
<sequence>MDIPQAPQARISTDSHNELANLLTNLGLSFSNLYSLESKLRSGSFGSVYTCKRKLSAEGDKDKLYAVKVMARNKVKEKDIYREVEMLKLMTDNELDDDRLLMFLDFFVSSDNFHLVTEYCSGGDVYDRLSKRVFYTEENARDLAVNLLKAVHALHSFAIVHRDIKPENLLLKSMESDTDIKIADFGFATKLPPSGKLLTRCGTPSFVAPELLFAKGYNESADMWSVGVTLYILLGGYPPFQGKDSNSLFRKIRSADYKFHDKYWKSVSKDAKQLIIDLLTTDFNRRLSAKEALNSKWIKTSGEDLSERSLDSALSEIKKFHAKQVLRGAVHGMRWAMSAAFWDSSLGGGFTRTTYSKSTAGFVDDKTAKSFRETYELQKQLNKGSFATVWRGCNLLTQKIVAIKVVKRANLKLKDDAAVLNEVSVLQSLRHAHILPVYEFFEETDFFFIAMELLTGGDVFDCIVQKNQYTEGCARELVKILLEATEYMHSASVAHRDLKPQNLLISDRESDTNIKIADFGFAKRVHAPFSLVTRCGTPSYVAPEILQGSPHDQRVDMWSIGVIVYILLVGYPPFMENDQRALFRKIKACDYDFFEDDWNIISDEAISLIKSLLVVDPVKRWSATQALRSPWFHEDEHMLRGRELSKSMKSLASVRDFKASKADDGSSDGWHTSPKKALDDTVDEWNNMASAPL</sequence>
<dbReference type="Pfam" id="PF00069">
    <property type="entry name" value="Pkinase"/>
    <property type="match status" value="2"/>
</dbReference>
<dbReference type="GO" id="GO:0005524">
    <property type="term" value="F:ATP binding"/>
    <property type="evidence" value="ECO:0007669"/>
    <property type="project" value="UniProtKB-KW"/>
</dbReference>
<evidence type="ECO:0000256" key="3">
    <source>
        <dbReference type="SAM" id="MobiDB-lite"/>
    </source>
</evidence>